<gene>
    <name evidence="1" type="ORF">LCGC14_2759800</name>
</gene>
<dbReference type="EMBL" id="LAZR01050694">
    <property type="protein sequence ID" value="KKK86781.1"/>
    <property type="molecule type" value="Genomic_DNA"/>
</dbReference>
<reference evidence="1" key="1">
    <citation type="journal article" date="2015" name="Nature">
        <title>Complex archaea that bridge the gap between prokaryotes and eukaryotes.</title>
        <authorList>
            <person name="Spang A."/>
            <person name="Saw J.H."/>
            <person name="Jorgensen S.L."/>
            <person name="Zaremba-Niedzwiedzka K."/>
            <person name="Martijn J."/>
            <person name="Lind A.E."/>
            <person name="van Eijk R."/>
            <person name="Schleper C."/>
            <person name="Guy L."/>
            <person name="Ettema T.J."/>
        </authorList>
    </citation>
    <scope>NUCLEOTIDE SEQUENCE</scope>
</reference>
<proteinExistence type="predicted"/>
<comment type="caution">
    <text evidence="1">The sequence shown here is derived from an EMBL/GenBank/DDBJ whole genome shotgun (WGS) entry which is preliminary data.</text>
</comment>
<protein>
    <submittedName>
        <fullName evidence="1">Uncharacterized protein</fullName>
    </submittedName>
</protein>
<sequence>MKHDRLVQLVMLALAAAALVGAAWLRGPIEEQRGRLGLDTVSADEAIAKHPRIALLQLVPGGIRAPFINYLWIRSQELKQDGKFFDAWGLRSLICEMTPHFPGVWAFLAWDMAWNISVATHTEAERWMWVSNGIKLIRNGTYTWFKSRHFSNTARIISNGAIRIHRHGDTNRCKHRNRCQ</sequence>
<name>A0A0F9BQU9_9ZZZZ</name>
<organism evidence="1">
    <name type="scientific">marine sediment metagenome</name>
    <dbReference type="NCBI Taxonomy" id="412755"/>
    <lineage>
        <taxon>unclassified sequences</taxon>
        <taxon>metagenomes</taxon>
        <taxon>ecological metagenomes</taxon>
    </lineage>
</organism>
<evidence type="ECO:0000313" key="1">
    <source>
        <dbReference type="EMBL" id="KKK86781.1"/>
    </source>
</evidence>
<accession>A0A0F9BQU9</accession>
<dbReference type="AlphaFoldDB" id="A0A0F9BQU9"/>